<proteinExistence type="inferred from homology"/>
<comment type="similarity">
    <text evidence="2">Belongs to the outer membrane factor (OMF) (TC 1.B.17) family.</text>
</comment>
<dbReference type="Gene3D" id="1.20.1600.10">
    <property type="entry name" value="Outer membrane efflux proteins (OEP)"/>
    <property type="match status" value="1"/>
</dbReference>
<dbReference type="Proteomes" id="UP000282985">
    <property type="component" value="Unassembled WGS sequence"/>
</dbReference>
<feature type="signal peptide" evidence="9">
    <location>
        <begin position="1"/>
        <end position="21"/>
    </location>
</feature>
<keyword evidence="11" id="KW-1185">Reference proteome</keyword>
<reference evidence="10 11" key="1">
    <citation type="submission" date="2018-11" db="EMBL/GenBank/DDBJ databases">
        <title>Parancylomarina longa gen. nov., sp. nov., isolated from sediments of southern Okinawa.</title>
        <authorList>
            <person name="Fu T."/>
        </authorList>
    </citation>
    <scope>NUCLEOTIDE SEQUENCE [LARGE SCALE GENOMIC DNA]</scope>
    <source>
        <strain evidence="10 11">T3-2 S1-C</strain>
    </source>
</reference>
<dbReference type="EMBL" id="RJJX01000002">
    <property type="protein sequence ID" value="RUT79608.1"/>
    <property type="molecule type" value="Genomic_DNA"/>
</dbReference>
<evidence type="ECO:0000256" key="3">
    <source>
        <dbReference type="ARBA" id="ARBA00022448"/>
    </source>
</evidence>
<dbReference type="SUPFAM" id="SSF56954">
    <property type="entry name" value="Outer membrane efflux proteins (OEP)"/>
    <property type="match status" value="1"/>
</dbReference>
<keyword evidence="9" id="KW-0732">Signal</keyword>
<accession>A0A434AYG8</accession>
<comment type="caution">
    <text evidence="10">The sequence shown here is derived from an EMBL/GenBank/DDBJ whole genome shotgun (WGS) entry which is preliminary data.</text>
</comment>
<dbReference type="GO" id="GO:0009279">
    <property type="term" value="C:cell outer membrane"/>
    <property type="evidence" value="ECO:0007669"/>
    <property type="project" value="UniProtKB-SubCell"/>
</dbReference>
<dbReference type="InterPro" id="IPR003423">
    <property type="entry name" value="OMP_efflux"/>
</dbReference>
<feature type="chain" id="PRO_5018980348" evidence="9">
    <location>
        <begin position="22"/>
        <end position="410"/>
    </location>
</feature>
<evidence type="ECO:0000256" key="2">
    <source>
        <dbReference type="ARBA" id="ARBA00007613"/>
    </source>
</evidence>
<dbReference type="RefSeq" id="WP_127342430.1">
    <property type="nucleotide sequence ID" value="NZ_RJJX01000002.1"/>
</dbReference>
<evidence type="ECO:0000256" key="7">
    <source>
        <dbReference type="ARBA" id="ARBA00023237"/>
    </source>
</evidence>
<evidence type="ECO:0000256" key="6">
    <source>
        <dbReference type="ARBA" id="ARBA00023136"/>
    </source>
</evidence>
<feature type="coiled-coil region" evidence="8">
    <location>
        <begin position="170"/>
        <end position="197"/>
    </location>
</feature>
<name>A0A434AYG8_9BACT</name>
<keyword evidence="8" id="KW-0175">Coiled coil</keyword>
<gene>
    <name evidence="10" type="ORF">DLK05_02645</name>
</gene>
<evidence type="ECO:0000313" key="10">
    <source>
        <dbReference type="EMBL" id="RUT79608.1"/>
    </source>
</evidence>
<dbReference type="PANTHER" id="PTHR30026">
    <property type="entry name" value="OUTER MEMBRANE PROTEIN TOLC"/>
    <property type="match status" value="1"/>
</dbReference>
<evidence type="ECO:0000256" key="5">
    <source>
        <dbReference type="ARBA" id="ARBA00022692"/>
    </source>
</evidence>
<keyword evidence="4" id="KW-1134">Transmembrane beta strand</keyword>
<comment type="subcellular location">
    <subcellularLocation>
        <location evidence="1">Cell outer membrane</location>
    </subcellularLocation>
</comment>
<dbReference type="GO" id="GO:1990281">
    <property type="term" value="C:efflux pump complex"/>
    <property type="evidence" value="ECO:0007669"/>
    <property type="project" value="TreeGrafter"/>
</dbReference>
<keyword evidence="5" id="KW-0812">Transmembrane</keyword>
<organism evidence="10 11">
    <name type="scientific">Ancylomarina longa</name>
    <dbReference type="NCBI Taxonomy" id="2487017"/>
    <lineage>
        <taxon>Bacteria</taxon>
        <taxon>Pseudomonadati</taxon>
        <taxon>Bacteroidota</taxon>
        <taxon>Bacteroidia</taxon>
        <taxon>Marinilabiliales</taxon>
        <taxon>Marinifilaceae</taxon>
        <taxon>Ancylomarina</taxon>
    </lineage>
</organism>
<evidence type="ECO:0000256" key="1">
    <source>
        <dbReference type="ARBA" id="ARBA00004442"/>
    </source>
</evidence>
<dbReference type="InterPro" id="IPR051906">
    <property type="entry name" value="TolC-like"/>
</dbReference>
<evidence type="ECO:0000256" key="8">
    <source>
        <dbReference type="SAM" id="Coils"/>
    </source>
</evidence>
<keyword evidence="3" id="KW-0813">Transport</keyword>
<evidence type="ECO:0000313" key="11">
    <source>
        <dbReference type="Proteomes" id="UP000282985"/>
    </source>
</evidence>
<evidence type="ECO:0000256" key="9">
    <source>
        <dbReference type="SAM" id="SignalP"/>
    </source>
</evidence>
<evidence type="ECO:0000256" key="4">
    <source>
        <dbReference type="ARBA" id="ARBA00022452"/>
    </source>
</evidence>
<dbReference type="GO" id="GO:0015288">
    <property type="term" value="F:porin activity"/>
    <property type="evidence" value="ECO:0007669"/>
    <property type="project" value="TreeGrafter"/>
</dbReference>
<dbReference type="GO" id="GO:0015562">
    <property type="term" value="F:efflux transmembrane transporter activity"/>
    <property type="evidence" value="ECO:0007669"/>
    <property type="project" value="InterPro"/>
</dbReference>
<dbReference type="PANTHER" id="PTHR30026:SF20">
    <property type="entry name" value="OUTER MEMBRANE PROTEIN TOLC"/>
    <property type="match status" value="1"/>
</dbReference>
<protein>
    <submittedName>
        <fullName evidence="10">TolC family protein</fullName>
    </submittedName>
</protein>
<keyword evidence="7" id="KW-0998">Cell outer membrane</keyword>
<keyword evidence="6" id="KW-0472">Membrane</keyword>
<dbReference type="OrthoDB" id="1680428at2"/>
<sequence>MRNLKLIIGLFFLLISTVLSAQESLDVYLKTAAGNNPDLKAKFDEYMAALEVAPQVKALPDPQVAFAYFINPVETRVGPQQFKISASQMFPWFGTLKAKENAAIQIAKSKYQRFEESKSKLFQEVKADYYNLYFNRKAEIITQDNIVILKTFQRLATIKVEAGLVSLVDEYRIEMELNELENQLALLKDKRRVLQIRFNNLLNVEEMAKVVLPEDLGTDDIAFSREIALDSIKQFNHQLLQLDFQQTALQYKREVAGLMGKPSFKIGLDYTFIGKGEKNLAGKDAFVFPSVGVSIPLYRRKYKAMVKEVVYLEAAKTNEKINKTNLLESLFEKIWKDYLDANRRIDLFERQLKLANNSLSLLETEYATGNKNFEEILRMERKALKFNLEKEKAKTDKQASIAFVTYLMGK</sequence>
<dbReference type="Pfam" id="PF02321">
    <property type="entry name" value="OEP"/>
    <property type="match status" value="1"/>
</dbReference>
<dbReference type="AlphaFoldDB" id="A0A434AYG8"/>